<evidence type="ECO:0000313" key="1">
    <source>
        <dbReference type="EMBL" id="GAA1872323.1"/>
    </source>
</evidence>
<sequence>MSDVATMIESAYRNVATASDPVGGRQAAAEIAKTLASWHVSEIIAASTAAEVLRGALTSALAARSEPSTDSVFPVALFDINFASGTEFARAAALARSRGATAVYGIALYQLGRSGPTAAECGLDALHIVNPWMNADDDREAAERSITSSGLTA</sequence>
<accession>A0ABN2NJS0</accession>
<reference evidence="1 2" key="1">
    <citation type="journal article" date="2019" name="Int. J. Syst. Evol. Microbiol.">
        <title>The Global Catalogue of Microorganisms (GCM) 10K type strain sequencing project: providing services to taxonomists for standard genome sequencing and annotation.</title>
        <authorList>
            <consortium name="The Broad Institute Genomics Platform"/>
            <consortium name="The Broad Institute Genome Sequencing Center for Infectious Disease"/>
            <person name="Wu L."/>
            <person name="Ma J."/>
        </authorList>
    </citation>
    <scope>NUCLEOTIDE SEQUENCE [LARGE SCALE GENOMIC DNA]</scope>
    <source>
        <strain evidence="1 2">JCM 16009</strain>
    </source>
</reference>
<proteinExistence type="predicted"/>
<evidence type="ECO:0000313" key="2">
    <source>
        <dbReference type="Proteomes" id="UP001500449"/>
    </source>
</evidence>
<dbReference type="Proteomes" id="UP001500449">
    <property type="component" value="Unassembled WGS sequence"/>
</dbReference>
<protein>
    <submittedName>
        <fullName evidence="1">Uncharacterized protein</fullName>
    </submittedName>
</protein>
<keyword evidence="2" id="KW-1185">Reference proteome</keyword>
<dbReference type="RefSeq" id="WP_344425064.1">
    <property type="nucleotide sequence ID" value="NZ_BAAAQK010000025.1"/>
</dbReference>
<gene>
    <name evidence="1" type="ORF">GCM10009836_61540</name>
</gene>
<name>A0ABN2NJS0_9PSEU</name>
<comment type="caution">
    <text evidence="1">The sequence shown here is derived from an EMBL/GenBank/DDBJ whole genome shotgun (WGS) entry which is preliminary data.</text>
</comment>
<organism evidence="1 2">
    <name type="scientific">Pseudonocardia ailaonensis</name>
    <dbReference type="NCBI Taxonomy" id="367279"/>
    <lineage>
        <taxon>Bacteria</taxon>
        <taxon>Bacillati</taxon>
        <taxon>Actinomycetota</taxon>
        <taxon>Actinomycetes</taxon>
        <taxon>Pseudonocardiales</taxon>
        <taxon>Pseudonocardiaceae</taxon>
        <taxon>Pseudonocardia</taxon>
    </lineage>
</organism>
<dbReference type="EMBL" id="BAAAQK010000025">
    <property type="protein sequence ID" value="GAA1872323.1"/>
    <property type="molecule type" value="Genomic_DNA"/>
</dbReference>